<dbReference type="GO" id="GO:0042277">
    <property type="term" value="F:peptide binding"/>
    <property type="evidence" value="ECO:0007669"/>
    <property type="project" value="TreeGrafter"/>
</dbReference>
<evidence type="ECO:0000256" key="9">
    <source>
        <dbReference type="PIRSR" id="PIRSR634016-3"/>
    </source>
</evidence>
<dbReference type="Pfam" id="PF01433">
    <property type="entry name" value="Peptidase_M1"/>
    <property type="match status" value="1"/>
</dbReference>
<dbReference type="SUPFAM" id="SSF55486">
    <property type="entry name" value="Metalloproteases ('zincins'), catalytic domain"/>
    <property type="match status" value="1"/>
</dbReference>
<comment type="caution">
    <text evidence="15">The sequence shown here is derived from an EMBL/GenBank/DDBJ whole genome shotgun (WGS) entry which is preliminary data.</text>
</comment>
<evidence type="ECO:0000256" key="4">
    <source>
        <dbReference type="ARBA" id="ARBA00022723"/>
    </source>
</evidence>
<dbReference type="Proteomes" id="UP000191004">
    <property type="component" value="Unassembled WGS sequence"/>
</dbReference>
<dbReference type="GO" id="GO:0006508">
    <property type="term" value="P:proteolysis"/>
    <property type="evidence" value="ECO:0007669"/>
    <property type="project" value="UniProtKB-KW"/>
</dbReference>
<dbReference type="InterPro" id="IPR050344">
    <property type="entry name" value="Peptidase_M1_aminopeptidases"/>
</dbReference>
<evidence type="ECO:0000259" key="13">
    <source>
        <dbReference type="Pfam" id="PF11838"/>
    </source>
</evidence>
<feature type="domain" description="Aminopeptidase N-like N-terminal" evidence="14">
    <location>
        <begin position="131"/>
        <end position="329"/>
    </location>
</feature>
<proteinExistence type="inferred from homology"/>
<dbReference type="InterPro" id="IPR042097">
    <property type="entry name" value="Aminopeptidase_N-like_N_sf"/>
</dbReference>
<dbReference type="PANTHER" id="PTHR11533:SF171">
    <property type="entry name" value="AMINOPEPTIDASE"/>
    <property type="match status" value="1"/>
</dbReference>
<feature type="binding site" evidence="9">
    <location>
        <position position="464"/>
    </location>
    <ligand>
        <name>Zn(2+)</name>
        <dbReference type="ChEBI" id="CHEBI:29105"/>
        <note>catalytic</note>
    </ligand>
</feature>
<keyword evidence="5" id="KW-0378">Hydrolase</keyword>
<keyword evidence="3" id="KW-0645">Protease</keyword>
<gene>
    <name evidence="15" type="ORF">A0O28_0095260</name>
</gene>
<keyword evidence="6 9" id="KW-0862">Zinc</keyword>
<accession>A0A1T3CF15</accession>
<dbReference type="FunFam" id="2.60.40.1730:FF:000002">
    <property type="entry name" value="Aminopeptidase"/>
    <property type="match status" value="1"/>
</dbReference>
<dbReference type="GO" id="GO:0043171">
    <property type="term" value="P:peptide catabolic process"/>
    <property type="evidence" value="ECO:0007669"/>
    <property type="project" value="TreeGrafter"/>
</dbReference>
<dbReference type="FunFam" id="1.10.390.10:FF:000001">
    <property type="entry name" value="Aminopeptidase"/>
    <property type="match status" value="1"/>
</dbReference>
<evidence type="ECO:0000313" key="15">
    <source>
        <dbReference type="EMBL" id="OPB39679.1"/>
    </source>
</evidence>
<dbReference type="InterPro" id="IPR034016">
    <property type="entry name" value="M1_APN-typ"/>
</dbReference>
<dbReference type="GO" id="GO:0005737">
    <property type="term" value="C:cytoplasm"/>
    <property type="evidence" value="ECO:0007669"/>
    <property type="project" value="TreeGrafter"/>
</dbReference>
<dbReference type="CDD" id="cd09601">
    <property type="entry name" value="M1_APN-Q_like"/>
    <property type="match status" value="1"/>
</dbReference>
<reference evidence="15 16" key="1">
    <citation type="submission" date="2016-04" db="EMBL/GenBank/DDBJ databases">
        <title>Multiple horizontal gene transfer events from other fungi enriched the ability of the initially mycotrophic fungus Trichoderma (Ascomycota) to feed on dead plant biomass.</title>
        <authorList>
            <person name="Atanasova L."/>
            <person name="Chenthamara K."/>
            <person name="Zhang J."/>
            <person name="Grujic M."/>
            <person name="Henrissat B."/>
            <person name="Kuo A."/>
            <person name="Aertz A."/>
            <person name="Salamov A."/>
            <person name="Lipzen A."/>
            <person name="Labutti K."/>
            <person name="Barry K."/>
            <person name="Miao Y."/>
            <person name="Rahimi M.J."/>
            <person name="Shen Q."/>
            <person name="Grigoriev I.V."/>
            <person name="Kubicek C.P."/>
            <person name="Druzhinina I.S."/>
        </authorList>
    </citation>
    <scope>NUCLEOTIDE SEQUENCE [LARGE SCALE GENOMIC DNA]</scope>
    <source>
        <strain evidence="15 16">NJAU 4742</strain>
    </source>
</reference>
<evidence type="ECO:0000256" key="5">
    <source>
        <dbReference type="ARBA" id="ARBA00022801"/>
    </source>
</evidence>
<dbReference type="FunFam" id="2.60.40.1910:FF:000004">
    <property type="entry name" value="Aminopeptidase"/>
    <property type="match status" value="1"/>
</dbReference>
<sequence length="1003" mass="112000">MGGVMRLVQRRLGALGWEHLIAGEARIGYGYGVGIGIGIGIGLRQGRFFGSAASSALSVSPCWSQSLSTSSPRSLSLSTGSSTSFSSWSSRNRSGIRSLLPLIPQRSCSAHARANNPNKMADRDVLPDNIKPSHYVLSLRDLDFKNWTYKGTVTIQSEIVKPTKQVVLNTLELKVFNAKVLVDHTKSEQSWESSNVSYDTKAQRATITFDNELPVSKKASLVIEFEGIINNEMAGFYRSKYKPAETPAASVPRDDEWHYMLSTQFEACDARRAFPCFDEPNLKATYDLEIEIPDDQVALSNMPVKDTKPTKKGWQLVSFETSPVMSSYLLAWAVGDFEYIEQLTDRKYNGKQIPVRVYTTRGLKEQGRWALEHAPKIIDFFSEIFDIDYPLPKSDLLAVHEFTHGAMENWGLVTYRTTQVLFDEKTSDARFKNAVAYVVAHELAHQWFGNLVTMDWWDELWLNEGFATWVGWHAVDHLHPDWQVWAQFVNEGMENAFRLDGIRASHPIHVPVRDALDVNQVFDHISYLKGCSAIRMIANHLGVETFLKGVSNYLKAHKYGNAKTKALWDSLAEASGKNVNEIMHPWISKIGHPVLTVSEEPGKIAIKQSRFLSTGDVKPEDDTTTWWVPLGLVGKKGESGIAALSLDKKEDTILDVDSDFYKLNSNATGFYRVAYPPSRLAKLSTQLDKLSTEDKIAIIGSTADLAFAGNSSASALLTFLQGFQKEAHPLVWSQILGCLGDLKSVFGEDKEIKKGLQNFAVKLIDEKVKEVGWEFPEGEDYLAGILRKDLISSAVANNHPEVKAEALKRFNAWVENPEANAIPPSLRSAVWRAGLDDNAVRNVEVLKNEWFSTKAIDGKLIALAALATVDNADIIKDNLIPFNFNTSPPQNAVPAADMHVLGGNLALHAVGRNLQWEFMKNNWDLAVAKLGNPIVVDRFVGLSLKTFTDAAILDDIEQFFKDKDTHSFDRTLETAKDRIRGRAAYKKRDSEALKQWLSSNGYF</sequence>
<evidence type="ECO:0000256" key="3">
    <source>
        <dbReference type="ARBA" id="ARBA00022670"/>
    </source>
</evidence>
<evidence type="ECO:0000256" key="10">
    <source>
        <dbReference type="PIRSR" id="PIRSR634016-4"/>
    </source>
</evidence>
<dbReference type="Gene3D" id="1.10.390.10">
    <property type="entry name" value="Neutral Protease Domain 2"/>
    <property type="match status" value="1"/>
</dbReference>
<protein>
    <submittedName>
        <fullName evidence="15">Aminopeptidase N</fullName>
    </submittedName>
</protein>
<keyword evidence="4 9" id="KW-0479">Metal-binding</keyword>
<evidence type="ECO:0000313" key="16">
    <source>
        <dbReference type="Proteomes" id="UP000191004"/>
    </source>
</evidence>
<keyword evidence="2 15" id="KW-0031">Aminopeptidase</keyword>
<dbReference type="SUPFAM" id="SSF63737">
    <property type="entry name" value="Leukotriene A4 hydrolase N-terminal domain"/>
    <property type="match status" value="1"/>
</dbReference>
<feature type="binding site" evidence="9">
    <location>
        <position position="441"/>
    </location>
    <ligand>
        <name>Zn(2+)</name>
        <dbReference type="ChEBI" id="CHEBI:29105"/>
        <note>catalytic</note>
    </ligand>
</feature>
<dbReference type="InterPro" id="IPR014782">
    <property type="entry name" value="Peptidase_M1_dom"/>
</dbReference>
<dbReference type="Gene3D" id="2.60.40.1910">
    <property type="match status" value="1"/>
</dbReference>
<feature type="binding site" evidence="9">
    <location>
        <position position="445"/>
    </location>
    <ligand>
        <name>Zn(2+)</name>
        <dbReference type="ChEBI" id="CHEBI:29105"/>
        <note>catalytic</note>
    </ligand>
</feature>
<feature type="domain" description="ERAP1-like C-terminal" evidence="13">
    <location>
        <begin position="660"/>
        <end position="980"/>
    </location>
</feature>
<name>A0A1T3CF15_9HYPO</name>
<dbReference type="PANTHER" id="PTHR11533">
    <property type="entry name" value="PROTEASE M1 ZINC METALLOPROTEASE"/>
    <property type="match status" value="1"/>
</dbReference>
<feature type="domain" description="Peptidase M1 membrane alanine aminopeptidase" evidence="12">
    <location>
        <begin position="369"/>
        <end position="586"/>
    </location>
</feature>
<feature type="site" description="Transition state stabilizer" evidence="10">
    <location>
        <position position="527"/>
    </location>
</feature>
<dbReference type="PRINTS" id="PR00756">
    <property type="entry name" value="ALADIPTASE"/>
</dbReference>
<dbReference type="InterPro" id="IPR001930">
    <property type="entry name" value="Peptidase_M1"/>
</dbReference>
<dbReference type="AlphaFoldDB" id="A0A1T3CF15"/>
<organism evidence="15 16">
    <name type="scientific">Trichoderma guizhouense</name>
    <dbReference type="NCBI Taxonomy" id="1491466"/>
    <lineage>
        <taxon>Eukaryota</taxon>
        <taxon>Fungi</taxon>
        <taxon>Dikarya</taxon>
        <taxon>Ascomycota</taxon>
        <taxon>Pezizomycotina</taxon>
        <taxon>Sordariomycetes</taxon>
        <taxon>Hypocreomycetidae</taxon>
        <taxon>Hypocreales</taxon>
        <taxon>Hypocreaceae</taxon>
        <taxon>Trichoderma</taxon>
    </lineage>
</organism>
<dbReference type="InterPro" id="IPR045357">
    <property type="entry name" value="Aminopeptidase_N-like_N"/>
</dbReference>
<evidence type="ECO:0000256" key="8">
    <source>
        <dbReference type="PIRSR" id="PIRSR634016-1"/>
    </source>
</evidence>
<dbReference type="InterPro" id="IPR024571">
    <property type="entry name" value="ERAP1-like_C_dom"/>
</dbReference>
<evidence type="ECO:0000256" key="2">
    <source>
        <dbReference type="ARBA" id="ARBA00022438"/>
    </source>
</evidence>
<keyword evidence="7" id="KW-0482">Metalloprotease</keyword>
<keyword evidence="16" id="KW-1185">Reference proteome</keyword>
<dbReference type="Gene3D" id="1.25.50.20">
    <property type="match status" value="1"/>
</dbReference>
<dbReference type="Pfam" id="PF11838">
    <property type="entry name" value="ERAP1_C"/>
    <property type="match status" value="1"/>
</dbReference>
<comment type="similarity">
    <text evidence="1">Belongs to the peptidase M1 family.</text>
</comment>
<dbReference type="EMBL" id="LVVK01000018">
    <property type="protein sequence ID" value="OPB39679.1"/>
    <property type="molecule type" value="Genomic_DNA"/>
</dbReference>
<evidence type="ECO:0000256" key="11">
    <source>
        <dbReference type="SAM" id="MobiDB-lite"/>
    </source>
</evidence>
<evidence type="ECO:0000256" key="6">
    <source>
        <dbReference type="ARBA" id="ARBA00022833"/>
    </source>
</evidence>
<evidence type="ECO:0000256" key="1">
    <source>
        <dbReference type="ARBA" id="ARBA00010136"/>
    </source>
</evidence>
<comment type="cofactor">
    <cofactor evidence="9">
        <name>Zn(2+)</name>
        <dbReference type="ChEBI" id="CHEBI:29105"/>
    </cofactor>
    <text evidence="9">Binds 1 zinc ion per subunit.</text>
</comment>
<dbReference type="Gene3D" id="2.60.40.1730">
    <property type="entry name" value="tricorn interacting facor f3 domain"/>
    <property type="match status" value="1"/>
</dbReference>
<evidence type="ECO:0000259" key="14">
    <source>
        <dbReference type="Pfam" id="PF17900"/>
    </source>
</evidence>
<dbReference type="GO" id="GO:0016020">
    <property type="term" value="C:membrane"/>
    <property type="evidence" value="ECO:0007669"/>
    <property type="project" value="TreeGrafter"/>
</dbReference>
<dbReference type="Pfam" id="PF17900">
    <property type="entry name" value="Peptidase_M1_N"/>
    <property type="match status" value="1"/>
</dbReference>
<dbReference type="GO" id="GO:0008270">
    <property type="term" value="F:zinc ion binding"/>
    <property type="evidence" value="ECO:0007669"/>
    <property type="project" value="InterPro"/>
</dbReference>
<dbReference type="OrthoDB" id="10031169at2759"/>
<evidence type="ECO:0000256" key="7">
    <source>
        <dbReference type="ARBA" id="ARBA00023049"/>
    </source>
</evidence>
<dbReference type="InterPro" id="IPR027268">
    <property type="entry name" value="Peptidase_M4/M1_CTD_sf"/>
</dbReference>
<feature type="active site" description="Proton acceptor" evidence="8">
    <location>
        <position position="442"/>
    </location>
</feature>
<feature type="region of interest" description="Disordered" evidence="11">
    <location>
        <begin position="69"/>
        <end position="91"/>
    </location>
</feature>
<dbReference type="GO" id="GO:0070006">
    <property type="term" value="F:metalloaminopeptidase activity"/>
    <property type="evidence" value="ECO:0007669"/>
    <property type="project" value="TreeGrafter"/>
</dbReference>
<evidence type="ECO:0000259" key="12">
    <source>
        <dbReference type="Pfam" id="PF01433"/>
    </source>
</evidence>